<feature type="transmembrane region" description="Helical" evidence="1">
    <location>
        <begin position="6"/>
        <end position="24"/>
    </location>
</feature>
<dbReference type="AlphaFoldDB" id="A0A0R1QPB0"/>
<protein>
    <submittedName>
        <fullName evidence="2">Uncharacterized protein</fullName>
    </submittedName>
</protein>
<sequence length="116" mass="12886">MLFLIARLLGGAVMILAMIIMAALPGDRDQRFAKLIQNNGRGMYALIGVVLLIALVGVYFVSQWWFAMIEFTPVGVAVFGSVGIAGITWLSSFIKKRKDFQVKMSQMHDDDDDSEK</sequence>
<keyword evidence="1" id="KW-0472">Membrane</keyword>
<reference evidence="2 3" key="1">
    <citation type="journal article" date="2015" name="Genome Announc.">
        <title>Expanding the biotechnology potential of lactobacilli through comparative genomics of 213 strains and associated genera.</title>
        <authorList>
            <person name="Sun Z."/>
            <person name="Harris H.M."/>
            <person name="McCann A."/>
            <person name="Guo C."/>
            <person name="Argimon S."/>
            <person name="Zhang W."/>
            <person name="Yang X."/>
            <person name="Jeffery I.B."/>
            <person name="Cooney J.C."/>
            <person name="Kagawa T.F."/>
            <person name="Liu W."/>
            <person name="Song Y."/>
            <person name="Salvetti E."/>
            <person name="Wrobel A."/>
            <person name="Rasinkangas P."/>
            <person name="Parkhill J."/>
            <person name="Rea M.C."/>
            <person name="O'Sullivan O."/>
            <person name="Ritari J."/>
            <person name="Douillard F.P."/>
            <person name="Paul Ross R."/>
            <person name="Yang R."/>
            <person name="Briner A.E."/>
            <person name="Felis G.E."/>
            <person name="de Vos W.M."/>
            <person name="Barrangou R."/>
            <person name="Klaenhammer T.R."/>
            <person name="Caufield P.W."/>
            <person name="Cui Y."/>
            <person name="Zhang H."/>
            <person name="O'Toole P.W."/>
        </authorList>
    </citation>
    <scope>NUCLEOTIDE SEQUENCE [LARGE SCALE GENOMIC DNA]</scope>
    <source>
        <strain evidence="2 3">DSM 13343</strain>
    </source>
</reference>
<proteinExistence type="predicted"/>
<keyword evidence="1" id="KW-1133">Transmembrane helix</keyword>
<accession>A0A0R1QPB0</accession>
<feature type="transmembrane region" description="Helical" evidence="1">
    <location>
        <begin position="44"/>
        <end position="65"/>
    </location>
</feature>
<dbReference type="EMBL" id="AZEU01000178">
    <property type="protein sequence ID" value="KRL43874.1"/>
    <property type="molecule type" value="Genomic_DNA"/>
</dbReference>
<dbReference type="PATRIC" id="fig|1423769.4.peg.1608"/>
<keyword evidence="3" id="KW-1185">Reference proteome</keyword>
<evidence type="ECO:0000313" key="3">
    <source>
        <dbReference type="Proteomes" id="UP000051790"/>
    </source>
</evidence>
<keyword evidence="1" id="KW-0812">Transmembrane</keyword>
<comment type="caution">
    <text evidence="2">The sequence shown here is derived from an EMBL/GenBank/DDBJ whole genome shotgun (WGS) entry which is preliminary data.</text>
</comment>
<feature type="transmembrane region" description="Helical" evidence="1">
    <location>
        <begin position="71"/>
        <end position="94"/>
    </location>
</feature>
<evidence type="ECO:0000313" key="2">
    <source>
        <dbReference type="EMBL" id="KRL43874.1"/>
    </source>
</evidence>
<organism evidence="2 3">
    <name type="scientific">Lacticaseibacillus manihotivorans DSM 13343 = JCM 12514</name>
    <dbReference type="NCBI Taxonomy" id="1423769"/>
    <lineage>
        <taxon>Bacteria</taxon>
        <taxon>Bacillati</taxon>
        <taxon>Bacillota</taxon>
        <taxon>Bacilli</taxon>
        <taxon>Lactobacillales</taxon>
        <taxon>Lactobacillaceae</taxon>
        <taxon>Lacticaseibacillus</taxon>
    </lineage>
</organism>
<dbReference type="Proteomes" id="UP000051790">
    <property type="component" value="Unassembled WGS sequence"/>
</dbReference>
<evidence type="ECO:0000256" key="1">
    <source>
        <dbReference type="SAM" id="Phobius"/>
    </source>
</evidence>
<gene>
    <name evidence="2" type="ORF">FD01_GL001497</name>
</gene>
<name>A0A0R1QPB0_9LACO</name>